<evidence type="ECO:0000259" key="3">
    <source>
        <dbReference type="PROSITE" id="PS50011"/>
    </source>
</evidence>
<accession>A0A2G9UXI2</accession>
<feature type="domain" description="Protein kinase" evidence="3">
    <location>
        <begin position="95"/>
        <end position="406"/>
    </location>
</feature>
<proteinExistence type="predicted"/>
<evidence type="ECO:0000256" key="2">
    <source>
        <dbReference type="SAM" id="MobiDB-lite"/>
    </source>
</evidence>
<evidence type="ECO:0000313" key="4">
    <source>
        <dbReference type="EMBL" id="PIO74846.1"/>
    </source>
</evidence>
<dbReference type="OrthoDB" id="5979581at2759"/>
<evidence type="ECO:0000256" key="1">
    <source>
        <dbReference type="PROSITE-ProRule" id="PRU10141"/>
    </source>
</evidence>
<protein>
    <recommendedName>
        <fullName evidence="3">Protein kinase domain-containing protein</fullName>
    </recommendedName>
</protein>
<feature type="region of interest" description="Disordered" evidence="2">
    <location>
        <begin position="46"/>
        <end position="88"/>
    </location>
</feature>
<gene>
    <name evidence="4" type="ORF">TELCIR_03141</name>
</gene>
<dbReference type="InterPro" id="IPR017441">
    <property type="entry name" value="Protein_kinase_ATP_BS"/>
</dbReference>
<dbReference type="PROSITE" id="PS00107">
    <property type="entry name" value="PROTEIN_KINASE_ATP"/>
    <property type="match status" value="1"/>
</dbReference>
<dbReference type="PROSITE" id="PS50011">
    <property type="entry name" value="PROTEIN_KINASE_DOM"/>
    <property type="match status" value="1"/>
</dbReference>
<dbReference type="EMBL" id="KZ345213">
    <property type="protein sequence ID" value="PIO74846.1"/>
    <property type="molecule type" value="Genomic_DNA"/>
</dbReference>
<keyword evidence="5" id="KW-1185">Reference proteome</keyword>
<dbReference type="SUPFAM" id="SSF56112">
    <property type="entry name" value="Protein kinase-like (PK-like)"/>
    <property type="match status" value="1"/>
</dbReference>
<dbReference type="Proteomes" id="UP000230423">
    <property type="component" value="Unassembled WGS sequence"/>
</dbReference>
<dbReference type="GO" id="GO:0004672">
    <property type="term" value="F:protein kinase activity"/>
    <property type="evidence" value="ECO:0007669"/>
    <property type="project" value="InterPro"/>
</dbReference>
<organism evidence="4 5">
    <name type="scientific">Teladorsagia circumcincta</name>
    <name type="common">Brown stomach worm</name>
    <name type="synonym">Ostertagia circumcincta</name>
    <dbReference type="NCBI Taxonomy" id="45464"/>
    <lineage>
        <taxon>Eukaryota</taxon>
        <taxon>Metazoa</taxon>
        <taxon>Ecdysozoa</taxon>
        <taxon>Nematoda</taxon>
        <taxon>Chromadorea</taxon>
        <taxon>Rhabditida</taxon>
        <taxon>Rhabditina</taxon>
        <taxon>Rhabditomorpha</taxon>
        <taxon>Strongyloidea</taxon>
        <taxon>Trichostrongylidae</taxon>
        <taxon>Teladorsagia</taxon>
    </lineage>
</organism>
<keyword evidence="1" id="KW-0067">ATP-binding</keyword>
<keyword evidence="1" id="KW-0547">Nucleotide-binding</keyword>
<evidence type="ECO:0000313" key="5">
    <source>
        <dbReference type="Proteomes" id="UP000230423"/>
    </source>
</evidence>
<reference evidence="4 5" key="1">
    <citation type="submission" date="2015-09" db="EMBL/GenBank/DDBJ databases">
        <title>Draft genome of the parasitic nematode Teladorsagia circumcincta isolate WARC Sus (inbred).</title>
        <authorList>
            <person name="Mitreva M."/>
        </authorList>
    </citation>
    <scope>NUCLEOTIDE SEQUENCE [LARGE SCALE GENOMIC DNA]</scope>
    <source>
        <strain evidence="4 5">S</strain>
    </source>
</reference>
<dbReference type="AlphaFoldDB" id="A0A2G9UXI2"/>
<dbReference type="Gene3D" id="1.10.510.10">
    <property type="entry name" value="Transferase(Phosphotransferase) domain 1"/>
    <property type="match status" value="1"/>
</dbReference>
<dbReference type="InterPro" id="IPR000719">
    <property type="entry name" value="Prot_kinase_dom"/>
</dbReference>
<feature type="compositionally biased region" description="Basic residues" evidence="2">
    <location>
        <begin position="61"/>
        <end position="76"/>
    </location>
</feature>
<dbReference type="PANTHER" id="PTHR11909">
    <property type="entry name" value="CASEIN KINASE-RELATED"/>
    <property type="match status" value="1"/>
</dbReference>
<dbReference type="InterPro" id="IPR011009">
    <property type="entry name" value="Kinase-like_dom_sf"/>
</dbReference>
<dbReference type="InterPro" id="IPR050235">
    <property type="entry name" value="CK1_Ser-Thr_kinase"/>
</dbReference>
<sequence length="406" mass="46894">MGSAYSERHEQAVLVANTGTLSNNSNRKKALDFVVGAFHNRNFPDNKEGRWPLLAADGQRRGRRKPGKKKVKKKQPEKREIMSEGDTVQSEQHTWRVVKLLGSGGFGDVYKVVKHNEADKTESAMKTEMVIGDRRMLRLKIEVMVLMKCHEQTDPNCKQHFVAFVDRGKTAKFKFLVMGLVWKSLEDIRRDILGHNYSRSTSIQCSIQTLIAVRDLHNIGYLHRDIKPQNFAAGLGEQQNTVYMLDFGIARKYTVGDTKEVKLPRAKVSFLGTVRFASRACHKQLEQGRKDDLECWIYMLFDDANGLPWKRADRSKVVPLKEKFCKNQITKCYKVVPADFKRIVEYIDGMQFADEPDYVYIVNSLNNIAKENKIDLSRKLDWIGVTPKPQKKKREYHFQTDSNRNY</sequence>
<feature type="binding site" evidence="1">
    <location>
        <position position="126"/>
    </location>
    <ligand>
        <name>ATP</name>
        <dbReference type="ChEBI" id="CHEBI:30616"/>
    </ligand>
</feature>
<dbReference type="Pfam" id="PF00069">
    <property type="entry name" value="Pkinase"/>
    <property type="match status" value="1"/>
</dbReference>
<dbReference type="SMART" id="SM00220">
    <property type="entry name" value="S_TKc"/>
    <property type="match status" value="1"/>
</dbReference>
<dbReference type="GO" id="GO:0005524">
    <property type="term" value="F:ATP binding"/>
    <property type="evidence" value="ECO:0007669"/>
    <property type="project" value="UniProtKB-UniRule"/>
</dbReference>
<name>A0A2G9UXI2_TELCI</name>